<keyword evidence="3" id="KW-1185">Reference proteome</keyword>
<evidence type="ECO:0000313" key="2">
    <source>
        <dbReference type="EMBL" id="VDL86889.1"/>
    </source>
</evidence>
<proteinExistence type="predicted"/>
<accession>A0A183SA33</accession>
<evidence type="ECO:0000313" key="3">
    <source>
        <dbReference type="Proteomes" id="UP000275846"/>
    </source>
</evidence>
<sequence>MQVLHLLLLPTVVATVCCLTVDRCSYLPVCQLCNLDVKEGQLVFDFFIHDKLDVGKDGIQQCPDSLQVTPPDYDERVVGYLAQNFGGYELKTSDLCRNASAISPDRGEPLAFPSFARRPGR</sequence>
<protein>
    <submittedName>
        <fullName evidence="2 4">Uncharacterized protein</fullName>
    </submittedName>
</protein>
<feature type="signal peptide" evidence="1">
    <location>
        <begin position="1"/>
        <end position="18"/>
    </location>
</feature>
<feature type="chain" id="PRO_5043141068" evidence="1">
    <location>
        <begin position="19"/>
        <end position="121"/>
    </location>
</feature>
<dbReference type="EMBL" id="UYSU01001456">
    <property type="protein sequence ID" value="VDL86889.1"/>
    <property type="molecule type" value="Genomic_DNA"/>
</dbReference>
<gene>
    <name evidence="2" type="ORF">SSLN_LOCUS1081</name>
</gene>
<organism evidence="4">
    <name type="scientific">Schistocephalus solidus</name>
    <name type="common">Tapeworm</name>
    <dbReference type="NCBI Taxonomy" id="70667"/>
    <lineage>
        <taxon>Eukaryota</taxon>
        <taxon>Metazoa</taxon>
        <taxon>Spiralia</taxon>
        <taxon>Lophotrochozoa</taxon>
        <taxon>Platyhelminthes</taxon>
        <taxon>Cestoda</taxon>
        <taxon>Eucestoda</taxon>
        <taxon>Diphyllobothriidea</taxon>
        <taxon>Diphyllobothriidae</taxon>
        <taxon>Schistocephalus</taxon>
    </lineage>
</organism>
<name>A0A183SA33_SCHSO</name>
<dbReference type="AlphaFoldDB" id="A0A183SA33"/>
<reference evidence="2 3" key="2">
    <citation type="submission" date="2018-11" db="EMBL/GenBank/DDBJ databases">
        <authorList>
            <consortium name="Pathogen Informatics"/>
        </authorList>
    </citation>
    <scope>NUCLEOTIDE SEQUENCE [LARGE SCALE GENOMIC DNA]</scope>
    <source>
        <strain evidence="2 3">NST_G2</strain>
    </source>
</reference>
<reference evidence="4" key="1">
    <citation type="submission" date="2016-06" db="UniProtKB">
        <authorList>
            <consortium name="WormBaseParasite"/>
        </authorList>
    </citation>
    <scope>IDENTIFICATION</scope>
</reference>
<dbReference type="Proteomes" id="UP000275846">
    <property type="component" value="Unassembled WGS sequence"/>
</dbReference>
<keyword evidence="1" id="KW-0732">Signal</keyword>
<evidence type="ECO:0000313" key="4">
    <source>
        <dbReference type="WBParaSite" id="SSLN_0000112701-mRNA-1"/>
    </source>
</evidence>
<evidence type="ECO:0000256" key="1">
    <source>
        <dbReference type="SAM" id="SignalP"/>
    </source>
</evidence>
<dbReference type="OrthoDB" id="10520682at2759"/>
<dbReference type="WBParaSite" id="SSLN_0000112701-mRNA-1">
    <property type="protein sequence ID" value="SSLN_0000112701-mRNA-1"/>
    <property type="gene ID" value="SSLN_0000112701"/>
</dbReference>